<keyword evidence="3" id="KW-1185">Reference proteome</keyword>
<evidence type="ECO:0000313" key="2">
    <source>
        <dbReference type="EMBL" id="PWJ41753.1"/>
    </source>
</evidence>
<dbReference type="Pfam" id="PF18962">
    <property type="entry name" value="Por_Secre_tail"/>
    <property type="match status" value="1"/>
</dbReference>
<feature type="domain" description="Secretion system C-terminal sorting" evidence="1">
    <location>
        <begin position="348"/>
        <end position="416"/>
    </location>
</feature>
<protein>
    <submittedName>
        <fullName evidence="2">Putative secreted protein (Por secretion system target)</fullName>
    </submittedName>
</protein>
<dbReference type="EMBL" id="QGDO01000003">
    <property type="protein sequence ID" value="PWJ41753.1"/>
    <property type="molecule type" value="Genomic_DNA"/>
</dbReference>
<sequence>MLSVMFFTQQTSYAQNVPTDDLLSVCEKIETDGIDGNNLNSNACSFSQNVGGNTITTDIDVDLELPNDFSCELEVCYTISAENAPSLSNMSFNFLDELGSSILGSNIQISQIQFSYDGDVYTSVTGQASETALSCDGGGGIKLGTENNGIVNLGICVDDLTDGFKIEGNDFADDGICAEDSDYDEEEECDFVDLEICVTLRRSLTATTPTDIQLEIIPKAGPSSSSAICKIIDAFPSESCDRITPVSLTSFSVKDLGTTTLLEWETASEIDSKVFEIQHSIDGINFEKIGEELAFGTTEVLQQYKFTHQEPLQGYNYYRLRQVDLDGSYEYSKTITLNKEAGAYELMLYPVPAADIVQFKNLRLQTLERVKVTVYDLLGMPVLETYILEKSNQLDVSKLPQGAYSVHLNYGNQTESFRLIKRN</sequence>
<dbReference type="AlphaFoldDB" id="A0A315Z9M1"/>
<dbReference type="InterPro" id="IPR026444">
    <property type="entry name" value="Secre_tail"/>
</dbReference>
<dbReference type="NCBIfam" id="TIGR04183">
    <property type="entry name" value="Por_Secre_tail"/>
    <property type="match status" value="1"/>
</dbReference>
<organism evidence="2 3">
    <name type="scientific">Sediminitomix flava</name>
    <dbReference type="NCBI Taxonomy" id="379075"/>
    <lineage>
        <taxon>Bacteria</taxon>
        <taxon>Pseudomonadati</taxon>
        <taxon>Bacteroidota</taxon>
        <taxon>Cytophagia</taxon>
        <taxon>Cytophagales</taxon>
        <taxon>Flammeovirgaceae</taxon>
        <taxon>Sediminitomix</taxon>
    </lineage>
</organism>
<evidence type="ECO:0000259" key="1">
    <source>
        <dbReference type="Pfam" id="PF18962"/>
    </source>
</evidence>
<name>A0A315Z9M1_SEDFL</name>
<proteinExistence type="predicted"/>
<comment type="caution">
    <text evidence="2">The sequence shown here is derived from an EMBL/GenBank/DDBJ whole genome shotgun (WGS) entry which is preliminary data.</text>
</comment>
<accession>A0A315Z9M1</accession>
<evidence type="ECO:0000313" key="3">
    <source>
        <dbReference type="Proteomes" id="UP000245535"/>
    </source>
</evidence>
<gene>
    <name evidence="2" type="ORF">BC781_1033</name>
</gene>
<dbReference type="Proteomes" id="UP000245535">
    <property type="component" value="Unassembled WGS sequence"/>
</dbReference>
<reference evidence="2 3" key="1">
    <citation type="submission" date="2018-03" db="EMBL/GenBank/DDBJ databases">
        <title>Genomic Encyclopedia of Archaeal and Bacterial Type Strains, Phase II (KMG-II): from individual species to whole genera.</title>
        <authorList>
            <person name="Goeker M."/>
        </authorList>
    </citation>
    <scope>NUCLEOTIDE SEQUENCE [LARGE SCALE GENOMIC DNA]</scope>
    <source>
        <strain evidence="2 3">DSM 28229</strain>
    </source>
</reference>